<proteinExistence type="predicted"/>
<evidence type="ECO:0000313" key="8">
    <source>
        <dbReference type="Proteomes" id="UP000262969"/>
    </source>
</evidence>
<gene>
    <name evidence="7" type="ORF">DHW61_00960</name>
</gene>
<evidence type="ECO:0000256" key="2">
    <source>
        <dbReference type="ARBA" id="ARBA00022801"/>
    </source>
</evidence>
<dbReference type="Proteomes" id="UP000262969">
    <property type="component" value="Unassembled WGS sequence"/>
</dbReference>
<dbReference type="GO" id="GO:0005829">
    <property type="term" value="C:cytosol"/>
    <property type="evidence" value="ECO:0007669"/>
    <property type="project" value="TreeGrafter"/>
</dbReference>
<keyword evidence="4 5" id="KW-0067">ATP-binding</keyword>
<feature type="domain" description="UvrD-like helicase ATP-binding" evidence="6">
    <location>
        <begin position="206"/>
        <end position="557"/>
    </location>
</feature>
<dbReference type="InterPro" id="IPR014016">
    <property type="entry name" value="UvrD-like_ATP-bd"/>
</dbReference>
<dbReference type="InterPro" id="IPR027417">
    <property type="entry name" value="P-loop_NTPase"/>
</dbReference>
<name>A0A3D2X1G9_9FIRM</name>
<evidence type="ECO:0000256" key="1">
    <source>
        <dbReference type="ARBA" id="ARBA00022741"/>
    </source>
</evidence>
<dbReference type="Pfam" id="PF00580">
    <property type="entry name" value="UvrD-helicase"/>
    <property type="match status" value="1"/>
</dbReference>
<dbReference type="GO" id="GO:0000725">
    <property type="term" value="P:recombinational repair"/>
    <property type="evidence" value="ECO:0007669"/>
    <property type="project" value="TreeGrafter"/>
</dbReference>
<dbReference type="PANTHER" id="PTHR11070">
    <property type="entry name" value="UVRD / RECB / PCRA DNA HELICASE FAMILY MEMBER"/>
    <property type="match status" value="1"/>
</dbReference>
<evidence type="ECO:0000259" key="6">
    <source>
        <dbReference type="PROSITE" id="PS51198"/>
    </source>
</evidence>
<dbReference type="GO" id="GO:0005524">
    <property type="term" value="F:ATP binding"/>
    <property type="evidence" value="ECO:0007669"/>
    <property type="project" value="UniProtKB-UniRule"/>
</dbReference>
<dbReference type="Pfam" id="PF13538">
    <property type="entry name" value="UvrD_C_2"/>
    <property type="match status" value="1"/>
</dbReference>
<comment type="caution">
    <text evidence="7">The sequence shown here is derived from an EMBL/GenBank/DDBJ whole genome shotgun (WGS) entry which is preliminary data.</text>
</comment>
<dbReference type="AlphaFoldDB" id="A0A3D2X1G9"/>
<keyword evidence="2 5" id="KW-0378">Hydrolase</keyword>
<dbReference type="GO" id="GO:0043138">
    <property type="term" value="F:3'-5' DNA helicase activity"/>
    <property type="evidence" value="ECO:0007669"/>
    <property type="project" value="TreeGrafter"/>
</dbReference>
<feature type="binding site" evidence="5">
    <location>
        <begin position="227"/>
        <end position="234"/>
    </location>
    <ligand>
        <name>ATP</name>
        <dbReference type="ChEBI" id="CHEBI:30616"/>
    </ligand>
</feature>
<evidence type="ECO:0000313" key="7">
    <source>
        <dbReference type="EMBL" id="HCL00991.1"/>
    </source>
</evidence>
<dbReference type="InterPro" id="IPR000212">
    <property type="entry name" value="DNA_helicase_UvrD/REP"/>
</dbReference>
<sequence length="714" mass="83341">MYRKQRRNGENMELDRYSREYEEQHLKECVNVIEQNIEKYAKQEAILAGDIKEMYDHYHDDSPEIYTELSNTMTMHGSIKMALNKNRKALQKPYFGRIDYLDHEDDKKSTLYLGKNGVMKSATEIEVIDWRAPISSVYYESEVGGCNYRVPEGELREITLNLKRTYEVEKDKLLDFYDSEVVANDELLTKYLAKNKEAVLGEIIATIQKEQNDIIRQSPFHNVVVQGVAGSGKTTVAMHRISYILYNYPEKFRPKEFFIIGSNRILLDYITSVLPDLDVYGINQKTLEQFCLFLLDEEIIEEKYKIISHNQKNKKEYKKFAERKGSLSYLKELKTYLNQREIEMIPRKTVVYEEEVLFSEEAFDDFMKNNQRWSTHAKITMLNERALNKIKNYFTGRDYEYEKEERKAAIKQFNNYYGPKKWKYSIITLYQEFLQWMLTKTEGEEQLGINDCILNLSKKEVDVYDLAALLYIKRRMVLTEDMEDAKHVVVDEAQDYGAMVFGVLRYVLPRCTFTVMGDVSQNINYDSGMNDWESLKQEVFNKDRDTFGVLAKSYRNTIEISNYATSILSHCSFPTYQVEPIIRHGAVVAKLQVTKESEMVSNAVRIIKSWQENGYDTITVICKDSESTEVVSKLLGKQMEVMEGSLENAVFSKGVMVLPIQLTKGLEFDTVLLWNPNQESYEKNDANAKLLYVAATRALHELTMVYQNELSELL</sequence>
<dbReference type="PROSITE" id="PS51198">
    <property type="entry name" value="UVRD_HELICASE_ATP_BIND"/>
    <property type="match status" value="1"/>
</dbReference>
<keyword evidence="3 5" id="KW-0347">Helicase</keyword>
<dbReference type="GO" id="GO:0016787">
    <property type="term" value="F:hydrolase activity"/>
    <property type="evidence" value="ECO:0007669"/>
    <property type="project" value="UniProtKB-UniRule"/>
</dbReference>
<protein>
    <recommendedName>
        <fullName evidence="6">UvrD-like helicase ATP-binding domain-containing protein</fullName>
    </recommendedName>
</protein>
<dbReference type="PANTHER" id="PTHR11070:SF17">
    <property type="entry name" value="DNA HELICASE IV"/>
    <property type="match status" value="1"/>
</dbReference>
<reference evidence="7 8" key="1">
    <citation type="journal article" date="2018" name="Nat. Biotechnol.">
        <title>A standardized bacterial taxonomy based on genome phylogeny substantially revises the tree of life.</title>
        <authorList>
            <person name="Parks D.H."/>
            <person name="Chuvochina M."/>
            <person name="Waite D.W."/>
            <person name="Rinke C."/>
            <person name="Skarshewski A."/>
            <person name="Chaumeil P.A."/>
            <person name="Hugenholtz P."/>
        </authorList>
    </citation>
    <scope>NUCLEOTIDE SEQUENCE [LARGE SCALE GENOMIC DNA]</scope>
    <source>
        <strain evidence="7">UBA11728</strain>
    </source>
</reference>
<dbReference type="EMBL" id="DPVV01000036">
    <property type="protein sequence ID" value="HCL00991.1"/>
    <property type="molecule type" value="Genomic_DNA"/>
</dbReference>
<dbReference type="SUPFAM" id="SSF52540">
    <property type="entry name" value="P-loop containing nucleoside triphosphate hydrolases"/>
    <property type="match status" value="1"/>
</dbReference>
<keyword evidence="1 5" id="KW-0547">Nucleotide-binding</keyword>
<dbReference type="Gene3D" id="3.40.50.300">
    <property type="entry name" value="P-loop containing nucleotide triphosphate hydrolases"/>
    <property type="match status" value="2"/>
</dbReference>
<evidence type="ECO:0000256" key="5">
    <source>
        <dbReference type="PROSITE-ProRule" id="PRU00560"/>
    </source>
</evidence>
<dbReference type="GO" id="GO:0003677">
    <property type="term" value="F:DNA binding"/>
    <property type="evidence" value="ECO:0007669"/>
    <property type="project" value="InterPro"/>
</dbReference>
<evidence type="ECO:0000256" key="3">
    <source>
        <dbReference type="ARBA" id="ARBA00022806"/>
    </source>
</evidence>
<dbReference type="InterPro" id="IPR027785">
    <property type="entry name" value="UvrD-like_helicase_C"/>
</dbReference>
<organism evidence="7 8">
    <name type="scientific">Lachnoclostridium phytofermentans</name>
    <dbReference type="NCBI Taxonomy" id="66219"/>
    <lineage>
        <taxon>Bacteria</taxon>
        <taxon>Bacillati</taxon>
        <taxon>Bacillota</taxon>
        <taxon>Clostridia</taxon>
        <taxon>Lachnospirales</taxon>
        <taxon>Lachnospiraceae</taxon>
    </lineage>
</organism>
<evidence type="ECO:0000256" key="4">
    <source>
        <dbReference type="ARBA" id="ARBA00022840"/>
    </source>
</evidence>
<accession>A0A3D2X1G9</accession>